<gene>
    <name evidence="1" type="ORF">QCA50_014813</name>
</gene>
<organism evidence="1 2">
    <name type="scientific">Cerrena zonata</name>
    <dbReference type="NCBI Taxonomy" id="2478898"/>
    <lineage>
        <taxon>Eukaryota</taxon>
        <taxon>Fungi</taxon>
        <taxon>Dikarya</taxon>
        <taxon>Basidiomycota</taxon>
        <taxon>Agaricomycotina</taxon>
        <taxon>Agaricomycetes</taxon>
        <taxon>Polyporales</taxon>
        <taxon>Cerrenaceae</taxon>
        <taxon>Cerrena</taxon>
    </lineage>
</organism>
<dbReference type="EMBL" id="JASBNA010000037">
    <property type="protein sequence ID" value="KAK7682226.1"/>
    <property type="molecule type" value="Genomic_DNA"/>
</dbReference>
<sequence>MNAVRLTNSETRDPRLNEKTLTGENRASVKAAISNEIAEELRTWLYQQPPERFNALPVNLHHNVHRDTPVESLHTWLLGGEKYVWHKTHTDWNDKQQQLFATRLESSAVDGLNMYPIRGTHWIIAQILGFIKVR</sequence>
<dbReference type="Proteomes" id="UP001385951">
    <property type="component" value="Unassembled WGS sequence"/>
</dbReference>
<evidence type="ECO:0000313" key="2">
    <source>
        <dbReference type="Proteomes" id="UP001385951"/>
    </source>
</evidence>
<reference evidence="1 2" key="1">
    <citation type="submission" date="2022-09" db="EMBL/GenBank/DDBJ databases">
        <authorList>
            <person name="Palmer J.M."/>
        </authorList>
    </citation>
    <scope>NUCLEOTIDE SEQUENCE [LARGE SCALE GENOMIC DNA]</scope>
    <source>
        <strain evidence="1 2">DSM 7382</strain>
    </source>
</reference>
<protein>
    <submittedName>
        <fullName evidence="1">Uncharacterized protein</fullName>
    </submittedName>
</protein>
<accession>A0AAW0FN02</accession>
<dbReference type="AlphaFoldDB" id="A0AAW0FN02"/>
<keyword evidence="2" id="KW-1185">Reference proteome</keyword>
<evidence type="ECO:0000313" key="1">
    <source>
        <dbReference type="EMBL" id="KAK7682226.1"/>
    </source>
</evidence>
<name>A0AAW0FN02_9APHY</name>
<proteinExistence type="predicted"/>
<comment type="caution">
    <text evidence="1">The sequence shown here is derived from an EMBL/GenBank/DDBJ whole genome shotgun (WGS) entry which is preliminary data.</text>
</comment>